<sequence>MIKKSYRLQPCYKHCFVSKVAVVIPLARLKNFLVVILLIITTAGTLFPCCIVDECCADQLATSSSHEKHQPEGNCSPFFACATCPGFVGLSKPIQLVLPVSEKQVHHERILNFHLTSYASSFWQPPRFS</sequence>
<name>A0A1M4SF00_9BACT</name>
<feature type="transmembrane region" description="Helical" evidence="1">
    <location>
        <begin position="29"/>
        <end position="47"/>
    </location>
</feature>
<organism evidence="2 3">
    <name type="scientific">Flavisolibacter ginsengisoli DSM 18119</name>
    <dbReference type="NCBI Taxonomy" id="1121884"/>
    <lineage>
        <taxon>Bacteria</taxon>
        <taxon>Pseudomonadati</taxon>
        <taxon>Bacteroidota</taxon>
        <taxon>Chitinophagia</taxon>
        <taxon>Chitinophagales</taxon>
        <taxon>Chitinophagaceae</taxon>
        <taxon>Flavisolibacter</taxon>
    </lineage>
</organism>
<dbReference type="AlphaFoldDB" id="A0A1M4SF00"/>
<accession>A0A1M4SF00</accession>
<dbReference type="STRING" id="1121884.SAMN02745131_00087"/>
<protein>
    <submittedName>
        <fullName evidence="2">Uncharacterized protein</fullName>
    </submittedName>
</protein>
<keyword evidence="1" id="KW-0812">Transmembrane</keyword>
<reference evidence="2 3" key="1">
    <citation type="submission" date="2016-11" db="EMBL/GenBank/DDBJ databases">
        <authorList>
            <person name="Jaros S."/>
            <person name="Januszkiewicz K."/>
            <person name="Wedrychowicz H."/>
        </authorList>
    </citation>
    <scope>NUCLEOTIDE SEQUENCE [LARGE SCALE GENOMIC DNA]</scope>
    <source>
        <strain evidence="2 3">DSM 18119</strain>
    </source>
</reference>
<keyword evidence="1" id="KW-0472">Membrane</keyword>
<evidence type="ECO:0000256" key="1">
    <source>
        <dbReference type="SAM" id="Phobius"/>
    </source>
</evidence>
<dbReference type="EMBL" id="FQUU01000001">
    <property type="protein sequence ID" value="SHE30577.1"/>
    <property type="molecule type" value="Genomic_DNA"/>
</dbReference>
<keyword evidence="3" id="KW-1185">Reference proteome</keyword>
<evidence type="ECO:0000313" key="3">
    <source>
        <dbReference type="Proteomes" id="UP000184048"/>
    </source>
</evidence>
<evidence type="ECO:0000313" key="2">
    <source>
        <dbReference type="EMBL" id="SHE30577.1"/>
    </source>
</evidence>
<keyword evidence="1" id="KW-1133">Transmembrane helix</keyword>
<gene>
    <name evidence="2" type="ORF">SAMN02745131_00087</name>
</gene>
<dbReference type="Proteomes" id="UP000184048">
    <property type="component" value="Unassembled WGS sequence"/>
</dbReference>
<proteinExistence type="predicted"/>